<comment type="subcellular location">
    <subcellularLocation>
        <location evidence="8">Secreted</location>
    </subcellularLocation>
</comment>
<dbReference type="InterPro" id="IPR033131">
    <property type="entry name" value="Pectinesterase_Asp_AS"/>
</dbReference>
<comment type="caution">
    <text evidence="10">The sequence shown here is derived from an EMBL/GenBank/DDBJ whole genome shotgun (WGS) entry which is preliminary data.</text>
</comment>
<dbReference type="GO" id="GO:0045490">
    <property type="term" value="P:pectin catabolic process"/>
    <property type="evidence" value="ECO:0007669"/>
    <property type="project" value="UniProtKB-UniRule"/>
</dbReference>
<comment type="pathway">
    <text evidence="1 8">Glycan metabolism; pectin degradation; 2-dehydro-3-deoxy-D-gluconate from pectin: step 1/5.</text>
</comment>
<name>A0A367KJD2_RHIST</name>
<dbReference type="UniPathway" id="UPA00545">
    <property type="reaction ID" value="UER00823"/>
</dbReference>
<evidence type="ECO:0000256" key="2">
    <source>
        <dbReference type="ARBA" id="ARBA00008891"/>
    </source>
</evidence>
<comment type="function">
    <text evidence="8">Involved in maceration and soft-rotting of plant tissue.</text>
</comment>
<comment type="catalytic activity">
    <reaction evidence="6 8">
        <text>[(1-&gt;4)-alpha-D-galacturonosyl methyl ester](n) + n H2O = [(1-&gt;4)-alpha-D-galacturonosyl](n) + n methanol + n H(+)</text>
        <dbReference type="Rhea" id="RHEA:22380"/>
        <dbReference type="Rhea" id="RHEA-COMP:14570"/>
        <dbReference type="Rhea" id="RHEA-COMP:14573"/>
        <dbReference type="ChEBI" id="CHEBI:15377"/>
        <dbReference type="ChEBI" id="CHEBI:15378"/>
        <dbReference type="ChEBI" id="CHEBI:17790"/>
        <dbReference type="ChEBI" id="CHEBI:140522"/>
        <dbReference type="ChEBI" id="CHEBI:140523"/>
        <dbReference type="EC" id="3.1.1.11"/>
    </reaction>
</comment>
<dbReference type="Pfam" id="PF01095">
    <property type="entry name" value="Pectinesterase"/>
    <property type="match status" value="1"/>
</dbReference>
<feature type="domain" description="Pectinesterase catalytic" evidence="9">
    <location>
        <begin position="25"/>
        <end position="326"/>
    </location>
</feature>
<feature type="signal peptide" evidence="8">
    <location>
        <begin position="1"/>
        <end position="22"/>
    </location>
</feature>
<keyword evidence="11" id="KW-1185">Reference proteome</keyword>
<gene>
    <name evidence="10" type="ORF">CU098_006619</name>
</gene>
<evidence type="ECO:0000256" key="8">
    <source>
        <dbReference type="RuleBase" id="RU000589"/>
    </source>
</evidence>
<dbReference type="PANTHER" id="PTHR31321:SF58">
    <property type="entry name" value="METHYLESTERASE, PUTATIVE-RELATED"/>
    <property type="match status" value="1"/>
</dbReference>
<organism evidence="10 11">
    <name type="scientific">Rhizopus stolonifer</name>
    <name type="common">Rhizopus nigricans</name>
    <dbReference type="NCBI Taxonomy" id="4846"/>
    <lineage>
        <taxon>Eukaryota</taxon>
        <taxon>Fungi</taxon>
        <taxon>Fungi incertae sedis</taxon>
        <taxon>Mucoromycota</taxon>
        <taxon>Mucoromycotina</taxon>
        <taxon>Mucoromycetes</taxon>
        <taxon>Mucorales</taxon>
        <taxon>Mucorineae</taxon>
        <taxon>Rhizopodaceae</taxon>
        <taxon>Rhizopus</taxon>
    </lineage>
</organism>
<dbReference type="Gene3D" id="2.160.20.10">
    <property type="entry name" value="Single-stranded right-handed beta-helix, Pectin lyase-like"/>
    <property type="match status" value="1"/>
</dbReference>
<dbReference type="PANTHER" id="PTHR31321">
    <property type="entry name" value="ACYL-COA THIOESTER HYDROLASE YBHC-RELATED"/>
    <property type="match status" value="1"/>
</dbReference>
<dbReference type="InterPro" id="IPR012334">
    <property type="entry name" value="Pectin_lyas_fold"/>
</dbReference>
<evidence type="ECO:0000313" key="11">
    <source>
        <dbReference type="Proteomes" id="UP000253551"/>
    </source>
</evidence>
<dbReference type="STRING" id="4846.A0A367KJD2"/>
<dbReference type="EMBL" id="PJQM01001449">
    <property type="protein sequence ID" value="RCI02306.1"/>
    <property type="molecule type" value="Genomic_DNA"/>
</dbReference>
<dbReference type="GO" id="GO:0030599">
    <property type="term" value="F:pectinesterase activity"/>
    <property type="evidence" value="ECO:0007669"/>
    <property type="project" value="UniProtKB-UniRule"/>
</dbReference>
<dbReference type="GO" id="GO:0042545">
    <property type="term" value="P:cell wall modification"/>
    <property type="evidence" value="ECO:0007669"/>
    <property type="project" value="UniProtKB-UniRule"/>
</dbReference>
<keyword evidence="4 8" id="KW-0378">Hydrolase</keyword>
<dbReference type="SUPFAM" id="SSF51126">
    <property type="entry name" value="Pectin lyase-like"/>
    <property type="match status" value="1"/>
</dbReference>
<keyword evidence="5 8" id="KW-0063">Aspartyl esterase</keyword>
<evidence type="ECO:0000256" key="7">
    <source>
        <dbReference type="PROSITE-ProRule" id="PRU10040"/>
    </source>
</evidence>
<evidence type="ECO:0000259" key="9">
    <source>
        <dbReference type="Pfam" id="PF01095"/>
    </source>
</evidence>
<keyword evidence="8" id="KW-0732">Signal</keyword>
<keyword evidence="8" id="KW-0961">Cell wall biogenesis/degradation</keyword>
<dbReference type="InterPro" id="IPR011050">
    <property type="entry name" value="Pectin_lyase_fold/virulence"/>
</dbReference>
<dbReference type="PROSITE" id="PS00503">
    <property type="entry name" value="PECTINESTERASE_2"/>
    <property type="match status" value="1"/>
</dbReference>
<comment type="similarity">
    <text evidence="2">Belongs to the pectinesterase family.</text>
</comment>
<evidence type="ECO:0000256" key="3">
    <source>
        <dbReference type="ARBA" id="ARBA00013229"/>
    </source>
</evidence>
<feature type="active site" evidence="7">
    <location>
        <position position="174"/>
    </location>
</feature>
<dbReference type="EC" id="3.1.1.11" evidence="3 8"/>
<evidence type="ECO:0000256" key="4">
    <source>
        <dbReference type="ARBA" id="ARBA00022801"/>
    </source>
</evidence>
<dbReference type="OrthoDB" id="1546079at2759"/>
<dbReference type="InterPro" id="IPR000070">
    <property type="entry name" value="Pectinesterase_cat"/>
</dbReference>
<evidence type="ECO:0000256" key="6">
    <source>
        <dbReference type="ARBA" id="ARBA00047928"/>
    </source>
</evidence>
<dbReference type="GO" id="GO:0005576">
    <property type="term" value="C:extracellular region"/>
    <property type="evidence" value="ECO:0007669"/>
    <property type="project" value="UniProtKB-SubCell"/>
</dbReference>
<proteinExistence type="inferred from homology"/>
<keyword evidence="8" id="KW-0964">Secreted</keyword>
<reference evidence="10 11" key="1">
    <citation type="journal article" date="2018" name="G3 (Bethesda)">
        <title>Phylogenetic and Phylogenomic Definition of Rhizopus Species.</title>
        <authorList>
            <person name="Gryganskyi A.P."/>
            <person name="Golan J."/>
            <person name="Dolatabadi S."/>
            <person name="Mondo S."/>
            <person name="Robb S."/>
            <person name="Idnurm A."/>
            <person name="Muszewska A."/>
            <person name="Steczkiewicz K."/>
            <person name="Masonjones S."/>
            <person name="Liao H.L."/>
            <person name="Gajdeczka M.T."/>
            <person name="Anike F."/>
            <person name="Vuek A."/>
            <person name="Anishchenko I.M."/>
            <person name="Voigt K."/>
            <person name="de Hoog G.S."/>
            <person name="Smith M.E."/>
            <person name="Heitman J."/>
            <person name="Vilgalys R."/>
            <person name="Stajich J.E."/>
        </authorList>
    </citation>
    <scope>NUCLEOTIDE SEQUENCE [LARGE SCALE GENOMIC DNA]</scope>
    <source>
        <strain evidence="10 11">LSU 92-RS-03</strain>
    </source>
</reference>
<evidence type="ECO:0000256" key="5">
    <source>
        <dbReference type="ARBA" id="ARBA00023085"/>
    </source>
</evidence>
<feature type="chain" id="PRO_5016486747" description="Pectinesterase" evidence="8">
    <location>
        <begin position="23"/>
        <end position="337"/>
    </location>
</feature>
<dbReference type="Proteomes" id="UP000253551">
    <property type="component" value="Unassembled WGS sequence"/>
</dbReference>
<dbReference type="AlphaFoldDB" id="A0A367KJD2"/>
<sequence length="337" mass="36209">MRLSLGPILALASSAAFALVSADTTVNVCSSCDYTTISDALSGLPSGSTAYTIAIAPGTYNERVTVNRSNVVLKSSGSSNVYIQYAIDHNTQDPNSHAGDKAVVTVNGSNVRFYDLIIVNSYKQTVNIATVALNVQGQQVAFYNTKFYGFQDTLLVNSGGTAFFKNCYIEGSVDYIFGYGIGYFQDCIIASNAKGYVTASNRVNADQAGGFYFNQCQLKATVPSGPIAFNANASLSFTSVSQSTDTCYLGRPWSQYARVVYMTSTFGTHINPAGWSVWKSTDPRTANVLFAEYQNGGARGTFTDQRASFANLLNESQATQYTVSKVFGSTSWIDSSV</sequence>
<evidence type="ECO:0000313" key="10">
    <source>
        <dbReference type="EMBL" id="RCI02306.1"/>
    </source>
</evidence>
<evidence type="ECO:0000256" key="1">
    <source>
        <dbReference type="ARBA" id="ARBA00005184"/>
    </source>
</evidence>
<protein>
    <recommendedName>
        <fullName evidence="3 8">Pectinesterase</fullName>
        <ecNumber evidence="3 8">3.1.1.11</ecNumber>
    </recommendedName>
</protein>
<accession>A0A367KJD2</accession>